<organism evidence="2 3">
    <name type="scientific">Gordonia namibiensis NBRC 108229</name>
    <dbReference type="NCBI Taxonomy" id="1208314"/>
    <lineage>
        <taxon>Bacteria</taxon>
        <taxon>Bacillati</taxon>
        <taxon>Actinomycetota</taxon>
        <taxon>Actinomycetes</taxon>
        <taxon>Mycobacteriales</taxon>
        <taxon>Gordoniaceae</taxon>
        <taxon>Gordonia</taxon>
    </lineage>
</organism>
<proteinExistence type="predicted"/>
<reference evidence="2 3" key="1">
    <citation type="submission" date="2012-08" db="EMBL/GenBank/DDBJ databases">
        <title>Whole genome shotgun sequence of Gordonia namibiensis NBRC 108229.</title>
        <authorList>
            <person name="Isaki-Nakamura S."/>
            <person name="Hosoyama A."/>
            <person name="Tsuchikane K."/>
            <person name="Katsumata H."/>
            <person name="Baba S."/>
            <person name="Yamazaki S."/>
            <person name="Fujita N."/>
        </authorList>
    </citation>
    <scope>NUCLEOTIDE SEQUENCE [LARGE SCALE GENOMIC DNA]</scope>
    <source>
        <strain evidence="2 3">NBRC 108229</strain>
    </source>
</reference>
<dbReference type="InterPro" id="IPR029044">
    <property type="entry name" value="Nucleotide-diphossugar_trans"/>
</dbReference>
<keyword evidence="2" id="KW-0808">Transferase</keyword>
<dbReference type="SUPFAM" id="SSF53448">
    <property type="entry name" value="Nucleotide-diphospho-sugar transferases"/>
    <property type="match status" value="1"/>
</dbReference>
<feature type="domain" description="Glycosyltransferase 2-like" evidence="1">
    <location>
        <begin position="6"/>
        <end position="111"/>
    </location>
</feature>
<dbReference type="AlphaFoldDB" id="K6VRN4"/>
<dbReference type="PANTHER" id="PTHR22916:SF3">
    <property type="entry name" value="UDP-GLCNAC:BETAGAL BETA-1,3-N-ACETYLGLUCOSAMINYLTRANSFERASE-LIKE PROTEIN 1"/>
    <property type="match status" value="1"/>
</dbReference>
<dbReference type="Pfam" id="PF00535">
    <property type="entry name" value="Glycos_transf_2"/>
    <property type="match status" value="1"/>
</dbReference>
<keyword evidence="3" id="KW-1185">Reference proteome</keyword>
<evidence type="ECO:0000259" key="1">
    <source>
        <dbReference type="Pfam" id="PF00535"/>
    </source>
</evidence>
<dbReference type="GO" id="GO:0016758">
    <property type="term" value="F:hexosyltransferase activity"/>
    <property type="evidence" value="ECO:0007669"/>
    <property type="project" value="UniProtKB-ARBA"/>
</dbReference>
<evidence type="ECO:0000313" key="2">
    <source>
        <dbReference type="EMBL" id="GAB98863.1"/>
    </source>
</evidence>
<dbReference type="EMBL" id="BAHE01000004">
    <property type="protein sequence ID" value="GAB98863.1"/>
    <property type="molecule type" value="Genomic_DNA"/>
</dbReference>
<comment type="caution">
    <text evidence="2">The sequence shown here is derived from an EMBL/GenBank/DDBJ whole genome shotgun (WGS) entry which is preliminary data.</text>
</comment>
<accession>K6VRN4</accession>
<evidence type="ECO:0000313" key="3">
    <source>
        <dbReference type="Proteomes" id="UP000035058"/>
    </source>
</evidence>
<dbReference type="Gene3D" id="3.90.550.10">
    <property type="entry name" value="Spore Coat Polysaccharide Biosynthesis Protein SpsA, Chain A"/>
    <property type="match status" value="1"/>
</dbReference>
<gene>
    <name evidence="2" type="ORF">GONAM_04_00020</name>
</gene>
<dbReference type="CDD" id="cd00761">
    <property type="entry name" value="Glyco_tranf_GTA_type"/>
    <property type="match status" value="1"/>
</dbReference>
<protein>
    <submittedName>
        <fullName evidence="2">Putative glycosyltransferase</fullName>
    </submittedName>
</protein>
<dbReference type="Proteomes" id="UP000035058">
    <property type="component" value="Unassembled WGS sequence"/>
</dbReference>
<dbReference type="PANTHER" id="PTHR22916">
    <property type="entry name" value="GLYCOSYLTRANSFERASE"/>
    <property type="match status" value="1"/>
</dbReference>
<name>K6VRN4_9ACTN</name>
<dbReference type="InterPro" id="IPR001173">
    <property type="entry name" value="Glyco_trans_2-like"/>
</dbReference>
<sequence length="309" mass="34064">MEIVNVVIPTLGKRGPELARAVDSALNQDGDFHVRVTVVFDGDEVPDELASDLAQKQDLTVVSNPSRRLAARTVGARLGTADYVAFLDDDDYWFPDKLAVQVARARMLRERGHVPIISSRVDQFVLKNSQTINNVPDTAITPSDRVEDYLFRKRSPSVRRNSLFTSTLLVDGNLARAVDWRRIPRHQDWDWLLRAQDEKRAVVSQVEESLVMIQVGSESSISASSDWRASAEWADTALKALAPGILSDFYAAQVLRYALADRSLLGLKVAARGIRRSGALPSFSAVLVGLSGAVPRGVAERIFGRLGRS</sequence>